<proteinExistence type="predicted"/>
<comment type="caution">
    <text evidence="1">The sequence shown here is derived from an EMBL/GenBank/DDBJ whole genome shotgun (WGS) entry which is preliminary data.</text>
</comment>
<accession>A0A7J0FS83</accession>
<sequence>MAMTMVLEPPWTLPDPPAFYDTAPPPTRTTSTYLKSEEATKISGFLTPLRSCYDVKIRCDSVTTPLRSCNGRYRILEIVIGFEDEGNEQNSSDCEWVLKMKE</sequence>
<dbReference type="EMBL" id="BJWL01000015">
    <property type="protein sequence ID" value="GFZ01521.1"/>
    <property type="molecule type" value="Genomic_DNA"/>
</dbReference>
<evidence type="ECO:0000313" key="1">
    <source>
        <dbReference type="EMBL" id="GFZ01521.1"/>
    </source>
</evidence>
<keyword evidence="2" id="KW-1185">Reference proteome</keyword>
<dbReference type="AlphaFoldDB" id="A0A7J0FS83"/>
<evidence type="ECO:0000313" key="2">
    <source>
        <dbReference type="Proteomes" id="UP000585474"/>
    </source>
</evidence>
<organism evidence="1 2">
    <name type="scientific">Actinidia rufa</name>
    <dbReference type="NCBI Taxonomy" id="165716"/>
    <lineage>
        <taxon>Eukaryota</taxon>
        <taxon>Viridiplantae</taxon>
        <taxon>Streptophyta</taxon>
        <taxon>Embryophyta</taxon>
        <taxon>Tracheophyta</taxon>
        <taxon>Spermatophyta</taxon>
        <taxon>Magnoliopsida</taxon>
        <taxon>eudicotyledons</taxon>
        <taxon>Gunneridae</taxon>
        <taxon>Pentapetalae</taxon>
        <taxon>asterids</taxon>
        <taxon>Ericales</taxon>
        <taxon>Actinidiaceae</taxon>
        <taxon>Actinidia</taxon>
    </lineage>
</organism>
<reference evidence="1 2" key="1">
    <citation type="submission" date="2019-07" db="EMBL/GenBank/DDBJ databases">
        <title>De Novo Assembly of kiwifruit Actinidia rufa.</title>
        <authorList>
            <person name="Sugita-Konishi S."/>
            <person name="Sato K."/>
            <person name="Mori E."/>
            <person name="Abe Y."/>
            <person name="Kisaki G."/>
            <person name="Hamano K."/>
            <person name="Suezawa K."/>
            <person name="Otani M."/>
            <person name="Fukuda T."/>
            <person name="Manabe T."/>
            <person name="Gomi K."/>
            <person name="Tabuchi M."/>
            <person name="Akimitsu K."/>
            <person name="Kataoka I."/>
        </authorList>
    </citation>
    <scope>NUCLEOTIDE SEQUENCE [LARGE SCALE GENOMIC DNA]</scope>
    <source>
        <strain evidence="2">cv. Fuchu</strain>
    </source>
</reference>
<gene>
    <name evidence="1" type="ORF">Acr_15g0001300</name>
</gene>
<protein>
    <submittedName>
        <fullName evidence="1">Uncharacterized protein</fullName>
    </submittedName>
</protein>
<name>A0A7J0FS83_9ERIC</name>
<dbReference type="Proteomes" id="UP000585474">
    <property type="component" value="Unassembled WGS sequence"/>
</dbReference>